<evidence type="ECO:0008006" key="3">
    <source>
        <dbReference type="Google" id="ProtNLM"/>
    </source>
</evidence>
<reference evidence="1" key="1">
    <citation type="journal article" date="2020" name="Stud. Mycol.">
        <title>101 Dothideomycetes genomes: a test case for predicting lifestyles and emergence of pathogens.</title>
        <authorList>
            <person name="Haridas S."/>
            <person name="Albert R."/>
            <person name="Binder M."/>
            <person name="Bloem J."/>
            <person name="Labutti K."/>
            <person name="Salamov A."/>
            <person name="Andreopoulos B."/>
            <person name="Baker S."/>
            <person name="Barry K."/>
            <person name="Bills G."/>
            <person name="Bluhm B."/>
            <person name="Cannon C."/>
            <person name="Castanera R."/>
            <person name="Culley D."/>
            <person name="Daum C."/>
            <person name="Ezra D."/>
            <person name="Gonzalez J."/>
            <person name="Henrissat B."/>
            <person name="Kuo A."/>
            <person name="Liang C."/>
            <person name="Lipzen A."/>
            <person name="Lutzoni F."/>
            <person name="Magnuson J."/>
            <person name="Mondo S."/>
            <person name="Nolan M."/>
            <person name="Ohm R."/>
            <person name="Pangilinan J."/>
            <person name="Park H.-J."/>
            <person name="Ramirez L."/>
            <person name="Alfaro M."/>
            <person name="Sun H."/>
            <person name="Tritt A."/>
            <person name="Yoshinaga Y."/>
            <person name="Zwiers L.-H."/>
            <person name="Turgeon B."/>
            <person name="Goodwin S."/>
            <person name="Spatafora J."/>
            <person name="Crous P."/>
            <person name="Grigoriev I."/>
        </authorList>
    </citation>
    <scope>NUCLEOTIDE SEQUENCE</scope>
    <source>
        <strain evidence="1">CBS 113818</strain>
    </source>
</reference>
<organism evidence="1 2">
    <name type="scientific">Ophiobolus disseminans</name>
    <dbReference type="NCBI Taxonomy" id="1469910"/>
    <lineage>
        <taxon>Eukaryota</taxon>
        <taxon>Fungi</taxon>
        <taxon>Dikarya</taxon>
        <taxon>Ascomycota</taxon>
        <taxon>Pezizomycotina</taxon>
        <taxon>Dothideomycetes</taxon>
        <taxon>Pleosporomycetidae</taxon>
        <taxon>Pleosporales</taxon>
        <taxon>Pleosporineae</taxon>
        <taxon>Phaeosphaeriaceae</taxon>
        <taxon>Ophiobolus</taxon>
    </lineage>
</organism>
<gene>
    <name evidence="1" type="ORF">CC86DRAFT_335248</name>
</gene>
<dbReference type="AlphaFoldDB" id="A0A6A6ZFD5"/>
<sequence length="372" mass="41981">MDPLTITSSVLRITGSCFGAAKTLWEIRTKWKLAPVTVSTLSTQLKLTAASLSQIRWLLLKHEDVLGDRPDLRNTFDTTLTNCLVVTTWLDKVMQKITKGVLDGNTTEWKTRFRTLWKEHEAQDLSKQLDTQQGALIVLVGLLQMDKISDIWRVVRRHEALLDRIAANTQHLRQTRAVDAPASILSKTEENDSILNHLVDTKEDDTSFEAVILGTRVYSNAFTGTLDVTDDDQSDDTRTITVKLALQYPQIKSSIERLGIIRMYAKAGYDFTATSVGELSFKCSQTIEDMEMIERTRYKGLLRSDSQDIADVRGHFYRARVRFSFDLHQPLTSCATGVFHDPPNDGFLTLSKGAVLDITVSRNDSKSFARTF</sequence>
<keyword evidence="2" id="KW-1185">Reference proteome</keyword>
<dbReference type="EMBL" id="MU006244">
    <property type="protein sequence ID" value="KAF2819578.1"/>
    <property type="molecule type" value="Genomic_DNA"/>
</dbReference>
<dbReference type="Proteomes" id="UP000799424">
    <property type="component" value="Unassembled WGS sequence"/>
</dbReference>
<dbReference type="InterPro" id="IPR036028">
    <property type="entry name" value="SH3-like_dom_sf"/>
</dbReference>
<accession>A0A6A6ZFD5</accession>
<evidence type="ECO:0000313" key="1">
    <source>
        <dbReference type="EMBL" id="KAF2819578.1"/>
    </source>
</evidence>
<dbReference type="OrthoDB" id="5365701at2759"/>
<dbReference type="SUPFAM" id="SSF50044">
    <property type="entry name" value="SH3-domain"/>
    <property type="match status" value="1"/>
</dbReference>
<proteinExistence type="predicted"/>
<evidence type="ECO:0000313" key="2">
    <source>
        <dbReference type="Proteomes" id="UP000799424"/>
    </source>
</evidence>
<protein>
    <recommendedName>
        <fullName evidence="3">Fungal N-terminal domain-containing protein</fullName>
    </recommendedName>
</protein>
<name>A0A6A6ZFD5_9PLEO</name>